<evidence type="ECO:0000256" key="1">
    <source>
        <dbReference type="SAM" id="SignalP"/>
    </source>
</evidence>
<sequence>MTTGRICCLVLLTLGVLAAVVVLLVTLTQPKCGPQQYLHGAVAADTETCSNIGRYVLLLGCSLLAAEQLGKWMGICL</sequence>
<dbReference type="Ensembl" id="ENSPSTT00000020417.1">
    <property type="protein sequence ID" value="ENSPSTP00000019474.1"/>
    <property type="gene ID" value="ENSPSTG00000014087.1"/>
</dbReference>
<reference evidence="2" key="1">
    <citation type="submission" date="2025-08" db="UniProtKB">
        <authorList>
            <consortium name="Ensembl"/>
        </authorList>
    </citation>
    <scope>IDENTIFICATION</scope>
</reference>
<reference evidence="2" key="2">
    <citation type="submission" date="2025-09" db="UniProtKB">
        <authorList>
            <consortium name="Ensembl"/>
        </authorList>
    </citation>
    <scope>IDENTIFICATION</scope>
</reference>
<evidence type="ECO:0000313" key="3">
    <source>
        <dbReference type="Proteomes" id="UP000694428"/>
    </source>
</evidence>
<name>A0A8C9LD21_PAVCR</name>
<keyword evidence="3" id="KW-1185">Reference proteome</keyword>
<keyword evidence="1" id="KW-0732">Signal</keyword>
<organism evidence="2 3">
    <name type="scientific">Pavo cristatus</name>
    <name type="common">Indian peafowl</name>
    <name type="synonym">Blue peafowl</name>
    <dbReference type="NCBI Taxonomy" id="9049"/>
    <lineage>
        <taxon>Eukaryota</taxon>
        <taxon>Metazoa</taxon>
        <taxon>Chordata</taxon>
        <taxon>Craniata</taxon>
        <taxon>Vertebrata</taxon>
        <taxon>Euteleostomi</taxon>
        <taxon>Archelosauria</taxon>
        <taxon>Archosauria</taxon>
        <taxon>Dinosauria</taxon>
        <taxon>Saurischia</taxon>
        <taxon>Theropoda</taxon>
        <taxon>Coelurosauria</taxon>
        <taxon>Aves</taxon>
        <taxon>Neognathae</taxon>
        <taxon>Galloanserae</taxon>
        <taxon>Galliformes</taxon>
        <taxon>Phasianidae</taxon>
        <taxon>Phasianinae</taxon>
        <taxon>Pavo</taxon>
    </lineage>
</organism>
<dbReference type="AlphaFoldDB" id="A0A8C9LD21"/>
<feature type="chain" id="PRO_5034739073" evidence="1">
    <location>
        <begin position="19"/>
        <end position="77"/>
    </location>
</feature>
<accession>A0A8C9LD21</accession>
<proteinExistence type="predicted"/>
<feature type="signal peptide" evidence="1">
    <location>
        <begin position="1"/>
        <end position="18"/>
    </location>
</feature>
<dbReference type="Proteomes" id="UP000694428">
    <property type="component" value="Unplaced"/>
</dbReference>
<protein>
    <submittedName>
        <fullName evidence="2">Uncharacterized protein</fullName>
    </submittedName>
</protein>
<evidence type="ECO:0000313" key="2">
    <source>
        <dbReference type="Ensembl" id="ENSPSTP00000019474.1"/>
    </source>
</evidence>